<organism evidence="1">
    <name type="scientific">hydrothermal vent metagenome</name>
    <dbReference type="NCBI Taxonomy" id="652676"/>
    <lineage>
        <taxon>unclassified sequences</taxon>
        <taxon>metagenomes</taxon>
        <taxon>ecological metagenomes</taxon>
    </lineage>
</organism>
<sequence length="86" mass="8925">MQSPWVSADIGSVGVAGSADETSGTFTIQASGQRIWGRSDGFHYVYQPLNGDGEISGLVGAPQNTGSWAVSGLMIRESLTADSPHV</sequence>
<protein>
    <submittedName>
        <fullName evidence="1">Uncharacterized protein</fullName>
    </submittedName>
</protein>
<dbReference type="AlphaFoldDB" id="A0A3B0UUG2"/>
<proteinExistence type="predicted"/>
<accession>A0A3B0UUG2</accession>
<feature type="non-terminal residue" evidence="1">
    <location>
        <position position="86"/>
    </location>
</feature>
<name>A0A3B0UUG2_9ZZZZ</name>
<evidence type="ECO:0000313" key="1">
    <source>
        <dbReference type="EMBL" id="VAW34631.1"/>
    </source>
</evidence>
<reference evidence="1" key="1">
    <citation type="submission" date="2018-06" db="EMBL/GenBank/DDBJ databases">
        <authorList>
            <person name="Zhirakovskaya E."/>
        </authorList>
    </citation>
    <scope>NUCLEOTIDE SEQUENCE</scope>
</reference>
<gene>
    <name evidence="1" type="ORF">MNBD_CHLOROFLEXI01-2860</name>
</gene>
<dbReference type="EMBL" id="UOEU01000541">
    <property type="protein sequence ID" value="VAW34631.1"/>
    <property type="molecule type" value="Genomic_DNA"/>
</dbReference>